<keyword evidence="1" id="KW-0472">Membrane</keyword>
<name>A0AAV0X1Y7_9HEMI</name>
<feature type="transmembrane region" description="Helical" evidence="1">
    <location>
        <begin position="45"/>
        <end position="65"/>
    </location>
</feature>
<sequence>MWYLKNTFGIVTLQVGIISFSSVFITLAASTLLVNALALDTSEPMAWLIMFVFTSTMVIIWSIAFNGASKVN</sequence>
<evidence type="ECO:0000256" key="1">
    <source>
        <dbReference type="SAM" id="Phobius"/>
    </source>
</evidence>
<proteinExistence type="predicted"/>
<protein>
    <recommendedName>
        <fullName evidence="4">Photosystem II reaction center protein Z</fullName>
    </recommendedName>
</protein>
<comment type="caution">
    <text evidence="2">The sequence shown here is derived from an EMBL/GenBank/DDBJ whole genome shotgun (WGS) entry which is preliminary data.</text>
</comment>
<dbReference type="AlphaFoldDB" id="A0AAV0X1Y7"/>
<keyword evidence="1" id="KW-1133">Transmembrane helix</keyword>
<keyword evidence="3" id="KW-1185">Reference proteome</keyword>
<feature type="transmembrane region" description="Helical" evidence="1">
    <location>
        <begin position="7"/>
        <end position="33"/>
    </location>
</feature>
<dbReference type="Proteomes" id="UP001160148">
    <property type="component" value="Unassembled WGS sequence"/>
</dbReference>
<evidence type="ECO:0008006" key="4">
    <source>
        <dbReference type="Google" id="ProtNLM"/>
    </source>
</evidence>
<keyword evidence="1" id="KW-0812">Transmembrane</keyword>
<reference evidence="2 3" key="1">
    <citation type="submission" date="2023-01" db="EMBL/GenBank/DDBJ databases">
        <authorList>
            <person name="Whitehead M."/>
        </authorList>
    </citation>
    <scope>NUCLEOTIDE SEQUENCE [LARGE SCALE GENOMIC DNA]</scope>
</reference>
<gene>
    <name evidence="2" type="ORF">MEUPH1_LOCUS16871</name>
</gene>
<accession>A0AAV0X1Y7</accession>
<dbReference type="EMBL" id="CARXXK010000003">
    <property type="protein sequence ID" value="CAI6361722.1"/>
    <property type="molecule type" value="Genomic_DNA"/>
</dbReference>
<evidence type="ECO:0000313" key="2">
    <source>
        <dbReference type="EMBL" id="CAI6361722.1"/>
    </source>
</evidence>
<organism evidence="2 3">
    <name type="scientific">Macrosiphum euphorbiae</name>
    <name type="common">potato aphid</name>
    <dbReference type="NCBI Taxonomy" id="13131"/>
    <lineage>
        <taxon>Eukaryota</taxon>
        <taxon>Metazoa</taxon>
        <taxon>Ecdysozoa</taxon>
        <taxon>Arthropoda</taxon>
        <taxon>Hexapoda</taxon>
        <taxon>Insecta</taxon>
        <taxon>Pterygota</taxon>
        <taxon>Neoptera</taxon>
        <taxon>Paraneoptera</taxon>
        <taxon>Hemiptera</taxon>
        <taxon>Sternorrhyncha</taxon>
        <taxon>Aphidomorpha</taxon>
        <taxon>Aphidoidea</taxon>
        <taxon>Aphididae</taxon>
        <taxon>Macrosiphini</taxon>
        <taxon>Macrosiphum</taxon>
    </lineage>
</organism>
<evidence type="ECO:0000313" key="3">
    <source>
        <dbReference type="Proteomes" id="UP001160148"/>
    </source>
</evidence>